<feature type="region of interest" description="Disordered" evidence="1">
    <location>
        <begin position="365"/>
        <end position="522"/>
    </location>
</feature>
<feature type="region of interest" description="Disordered" evidence="1">
    <location>
        <begin position="534"/>
        <end position="659"/>
    </location>
</feature>
<dbReference type="RefSeq" id="XP_018734848.1">
    <property type="nucleotide sequence ID" value="XM_018882573.1"/>
</dbReference>
<sequence length="935" mass="102145">MFHENFSSESVALPPSPARAKRQSLQPSLPHISTHGTTTGAIPRSTGDPSGLYRPVTGTTSPVMKVARKPVRASSGESNGSGSDRSPAPSPTLYSSSTSGYPSQATVSDGFNRTIQSPQPGHQSTQYSDNMDQVHSHPSKNQGEHVNFLGLDNSHAIGHAHGSTHGNAHGNSHDHGQASKSIAHCHHSHYSQHSQHTHQHQSHHHHHHHAHPQRQRSHSQSHPQTYFSSEHLEQSGNLGLHSTSNTSTEQQPTHRSFKHIIRHAYSHSLSNPLFPNLQYPTKPLQTDSSRSPSPEVVVSAEPPVLEMKSLAVKPIATDMAKAGYPVYSVPRKPVGSSSSLASIASSQASNGSPSVVTHSVIAANSPSAVSPEPIIKSPGLTQKSIPDTPPKGPVDLARSSARARSRSPGKRGLRSGSPGKLSSDLNTTLDATSNSPTFLSPRGLSPNPAENSSRVSTSSCQTVGIPDDTHQSPIRDMNSPASKEKVPNFSHKDAPRISRDCSPNPDTESSLHNLSPVSRPLRYSGDEETFTFLQESNTTKNQQQVPTPVTASERNRSHSPSTGTMDKKIASPIRVGRRGLTPPISSPPLLSPPKSSPPMVSSQDSSSPRWSAQPFSGYQPAEYPSDSYGYSQHSPILTSQISSNSQAPPVRKSVGSSRPLSLQVTSADLGRVNFETDEFDGDEESDPFPVSSAQHLKYHILKYSKDLYLTTNPDSQHLDMRVGPSYYVDITTSNGDFELNFHQNGNLALTIARKRRGPAPFQMTVFSDVYRPLSFDIHDASEMIYSPNSTNPKGIRCEQYLFVDTDKREWLIGNRHHLTKGDLVKVSKSKVFFSLKADPNVILGMVRRRIPIKKRVMQLGKKDADKEEDDDADEEKIGWLYAYDRAQEHPYPQYMMKAVIGLSMAVSYCQRLDSKRSFRASLNLDKLQSVGKLSK</sequence>
<proteinExistence type="predicted"/>
<feature type="compositionally biased region" description="Basic and acidic residues" evidence="1">
    <location>
        <begin position="482"/>
        <end position="499"/>
    </location>
</feature>
<feature type="compositionally biased region" description="Polar residues" evidence="1">
    <location>
        <begin position="75"/>
        <end position="84"/>
    </location>
</feature>
<feature type="compositionally biased region" description="Polar residues" evidence="1">
    <location>
        <begin position="534"/>
        <end position="564"/>
    </location>
</feature>
<dbReference type="Proteomes" id="UP000189580">
    <property type="component" value="Chromosome a"/>
</dbReference>
<keyword evidence="3" id="KW-1185">Reference proteome</keyword>
<dbReference type="OrthoDB" id="4087488at2759"/>
<feature type="compositionally biased region" description="Polar residues" evidence="1">
    <location>
        <begin position="504"/>
        <end position="516"/>
    </location>
</feature>
<feature type="compositionally biased region" description="Low complexity" evidence="1">
    <location>
        <begin position="597"/>
        <end position="608"/>
    </location>
</feature>
<feature type="compositionally biased region" description="Polar residues" evidence="1">
    <location>
        <begin position="1"/>
        <end position="10"/>
    </location>
</feature>
<feature type="compositionally biased region" description="Polar residues" evidence="1">
    <location>
        <begin position="223"/>
        <end position="254"/>
    </location>
</feature>
<protein>
    <submittedName>
        <fullName evidence="2">Uncharacterized protein</fullName>
    </submittedName>
</protein>
<organism evidence="2 3">
    <name type="scientific">Sugiyamaella lignohabitans</name>
    <dbReference type="NCBI Taxonomy" id="796027"/>
    <lineage>
        <taxon>Eukaryota</taxon>
        <taxon>Fungi</taxon>
        <taxon>Dikarya</taxon>
        <taxon>Ascomycota</taxon>
        <taxon>Saccharomycotina</taxon>
        <taxon>Dipodascomycetes</taxon>
        <taxon>Dipodascales</taxon>
        <taxon>Trichomonascaceae</taxon>
        <taxon>Sugiyamaella</taxon>
    </lineage>
</organism>
<dbReference type="GeneID" id="30037675"/>
<feature type="compositionally biased region" description="Basic residues" evidence="1">
    <location>
        <begin position="183"/>
        <end position="219"/>
    </location>
</feature>
<evidence type="ECO:0000313" key="2">
    <source>
        <dbReference type="EMBL" id="ANB12371.1"/>
    </source>
</evidence>
<evidence type="ECO:0000256" key="1">
    <source>
        <dbReference type="SAM" id="MobiDB-lite"/>
    </source>
</evidence>
<dbReference type="EMBL" id="CP014501">
    <property type="protein sequence ID" value="ANB12371.1"/>
    <property type="molecule type" value="Genomic_DNA"/>
</dbReference>
<feature type="compositionally biased region" description="Polar residues" evidence="1">
    <location>
        <begin position="448"/>
        <end position="462"/>
    </location>
</feature>
<name>A0A167D1M3_9ASCO</name>
<feature type="region of interest" description="Disordered" evidence="1">
    <location>
        <begin position="1"/>
        <end position="254"/>
    </location>
</feature>
<feature type="compositionally biased region" description="Basic residues" evidence="1">
    <location>
        <begin position="401"/>
        <end position="413"/>
    </location>
</feature>
<accession>A0A167D1M3</accession>
<evidence type="ECO:0000313" key="3">
    <source>
        <dbReference type="Proteomes" id="UP000189580"/>
    </source>
</evidence>
<feature type="compositionally biased region" description="Pro residues" evidence="1">
    <location>
        <begin position="584"/>
        <end position="596"/>
    </location>
</feature>
<gene>
    <name evidence="2" type="ORF">AWJ20_622</name>
</gene>
<feature type="region of interest" description="Disordered" evidence="1">
    <location>
        <begin position="276"/>
        <end position="296"/>
    </location>
</feature>
<feature type="compositionally biased region" description="Polar residues" evidence="1">
    <location>
        <begin position="628"/>
        <end position="647"/>
    </location>
</feature>
<feature type="compositionally biased region" description="Polar residues" evidence="1">
    <location>
        <begin position="423"/>
        <end position="438"/>
    </location>
</feature>
<feature type="compositionally biased region" description="Polar residues" evidence="1">
    <location>
        <begin position="92"/>
        <end position="133"/>
    </location>
</feature>
<dbReference type="AlphaFoldDB" id="A0A167D1M3"/>
<reference evidence="2 3" key="1">
    <citation type="submission" date="2016-02" db="EMBL/GenBank/DDBJ databases">
        <title>Complete genome sequence and transcriptome regulation of the pentose utilising yeast Sugiyamaella lignohabitans.</title>
        <authorList>
            <person name="Bellasio M."/>
            <person name="Peymann A."/>
            <person name="Valli M."/>
            <person name="Sipitzky M."/>
            <person name="Graf A."/>
            <person name="Sauer M."/>
            <person name="Marx H."/>
            <person name="Mattanovich D."/>
        </authorList>
    </citation>
    <scope>NUCLEOTIDE SEQUENCE [LARGE SCALE GENOMIC DNA]</scope>
    <source>
        <strain evidence="2 3">CBS 10342</strain>
    </source>
</reference>
<dbReference type="KEGG" id="slb:AWJ20_622"/>